<evidence type="ECO:0000256" key="3">
    <source>
        <dbReference type="ARBA" id="ARBA00023082"/>
    </source>
</evidence>
<dbReference type="InterPro" id="IPR013249">
    <property type="entry name" value="RNA_pol_sigma70_r4_t2"/>
</dbReference>
<dbReference type="GO" id="GO:0016987">
    <property type="term" value="F:sigma factor activity"/>
    <property type="evidence" value="ECO:0007669"/>
    <property type="project" value="UniProtKB-KW"/>
</dbReference>
<keyword evidence="4" id="KW-0804">Transcription</keyword>
<feature type="domain" description="RNA polymerase sigma-70 region 2" evidence="5">
    <location>
        <begin position="32"/>
        <end position="96"/>
    </location>
</feature>
<dbReference type="InterPro" id="IPR013324">
    <property type="entry name" value="RNA_pol_sigma_r3/r4-like"/>
</dbReference>
<evidence type="ECO:0000256" key="4">
    <source>
        <dbReference type="ARBA" id="ARBA00023163"/>
    </source>
</evidence>
<dbReference type="EMBL" id="FSRA01000001">
    <property type="protein sequence ID" value="SIO16261.1"/>
    <property type="molecule type" value="Genomic_DNA"/>
</dbReference>
<dbReference type="Gene3D" id="1.10.1740.10">
    <property type="match status" value="1"/>
</dbReference>
<organism evidence="7 8">
    <name type="scientific">Chitinophaga niabensis</name>
    <dbReference type="NCBI Taxonomy" id="536979"/>
    <lineage>
        <taxon>Bacteria</taxon>
        <taxon>Pseudomonadati</taxon>
        <taxon>Bacteroidota</taxon>
        <taxon>Chitinophagia</taxon>
        <taxon>Chitinophagales</taxon>
        <taxon>Chitinophagaceae</taxon>
        <taxon>Chitinophaga</taxon>
    </lineage>
</organism>
<dbReference type="Proteomes" id="UP000185003">
    <property type="component" value="Unassembled WGS sequence"/>
</dbReference>
<dbReference type="InterPro" id="IPR036388">
    <property type="entry name" value="WH-like_DNA-bd_sf"/>
</dbReference>
<dbReference type="PANTHER" id="PTHR43133:SF46">
    <property type="entry name" value="RNA POLYMERASE SIGMA-70 FACTOR ECF SUBFAMILY"/>
    <property type="match status" value="1"/>
</dbReference>
<accession>A0A1N6H8W7</accession>
<sequence>MLLSQLFMRDTNDIALLALLKDGDETAFTEIYNQYWEPLYFMAHKRLQSAQDAEEIVQQVFLTLWHKRADLSIQSLPFYLAAMVRYAIYRHFAHLNRKKEQTNTLQAITAEQSPAFDIDNKFLLEILNKLANELPAKHRIVFLQHKLMDRPLEEVAGELGVSVRTAEGYVARVMQVMRQRREYLTLAMIFMLTK</sequence>
<dbReference type="GO" id="GO:0006352">
    <property type="term" value="P:DNA-templated transcription initiation"/>
    <property type="evidence" value="ECO:0007669"/>
    <property type="project" value="InterPro"/>
</dbReference>
<keyword evidence="3" id="KW-0731">Sigma factor</keyword>
<dbReference type="AlphaFoldDB" id="A0A1N6H8W7"/>
<keyword evidence="2" id="KW-0805">Transcription regulation</keyword>
<name>A0A1N6H8W7_9BACT</name>
<evidence type="ECO:0000259" key="6">
    <source>
        <dbReference type="Pfam" id="PF08281"/>
    </source>
</evidence>
<dbReference type="NCBIfam" id="TIGR02937">
    <property type="entry name" value="sigma70-ECF"/>
    <property type="match status" value="1"/>
</dbReference>
<gene>
    <name evidence="7" type="ORF">SAMN04488055_3247</name>
</gene>
<dbReference type="InterPro" id="IPR013325">
    <property type="entry name" value="RNA_pol_sigma_r2"/>
</dbReference>
<evidence type="ECO:0000259" key="5">
    <source>
        <dbReference type="Pfam" id="PF04542"/>
    </source>
</evidence>
<evidence type="ECO:0000256" key="2">
    <source>
        <dbReference type="ARBA" id="ARBA00023015"/>
    </source>
</evidence>
<reference evidence="7 8" key="1">
    <citation type="submission" date="2016-11" db="EMBL/GenBank/DDBJ databases">
        <authorList>
            <person name="Jaros S."/>
            <person name="Januszkiewicz K."/>
            <person name="Wedrychowicz H."/>
        </authorList>
    </citation>
    <scope>NUCLEOTIDE SEQUENCE [LARGE SCALE GENOMIC DNA]</scope>
    <source>
        <strain evidence="7 8">DSM 24787</strain>
    </source>
</reference>
<evidence type="ECO:0000313" key="7">
    <source>
        <dbReference type="EMBL" id="SIO16261.1"/>
    </source>
</evidence>
<dbReference type="STRING" id="536979.SAMN04488055_3247"/>
<comment type="similarity">
    <text evidence="1">Belongs to the sigma-70 factor family. ECF subfamily.</text>
</comment>
<dbReference type="InterPro" id="IPR007627">
    <property type="entry name" value="RNA_pol_sigma70_r2"/>
</dbReference>
<proteinExistence type="inferred from homology"/>
<feature type="domain" description="RNA polymerase sigma factor 70 region 4 type 2" evidence="6">
    <location>
        <begin position="125"/>
        <end position="174"/>
    </location>
</feature>
<evidence type="ECO:0000256" key="1">
    <source>
        <dbReference type="ARBA" id="ARBA00010641"/>
    </source>
</evidence>
<dbReference type="InterPro" id="IPR039425">
    <property type="entry name" value="RNA_pol_sigma-70-like"/>
</dbReference>
<dbReference type="Pfam" id="PF04542">
    <property type="entry name" value="Sigma70_r2"/>
    <property type="match status" value="1"/>
</dbReference>
<dbReference type="SUPFAM" id="SSF88946">
    <property type="entry name" value="Sigma2 domain of RNA polymerase sigma factors"/>
    <property type="match status" value="1"/>
</dbReference>
<dbReference type="InterPro" id="IPR014284">
    <property type="entry name" value="RNA_pol_sigma-70_dom"/>
</dbReference>
<dbReference type="Pfam" id="PF08281">
    <property type="entry name" value="Sigma70_r4_2"/>
    <property type="match status" value="1"/>
</dbReference>
<dbReference type="PANTHER" id="PTHR43133">
    <property type="entry name" value="RNA POLYMERASE ECF-TYPE SIGMA FACTO"/>
    <property type="match status" value="1"/>
</dbReference>
<protein>
    <submittedName>
        <fullName evidence="7">RNA polymerase sigma-70 factor, ECF subfamily</fullName>
    </submittedName>
</protein>
<dbReference type="SUPFAM" id="SSF88659">
    <property type="entry name" value="Sigma3 and sigma4 domains of RNA polymerase sigma factors"/>
    <property type="match status" value="1"/>
</dbReference>
<evidence type="ECO:0000313" key="8">
    <source>
        <dbReference type="Proteomes" id="UP000185003"/>
    </source>
</evidence>
<dbReference type="GO" id="GO:0003677">
    <property type="term" value="F:DNA binding"/>
    <property type="evidence" value="ECO:0007669"/>
    <property type="project" value="InterPro"/>
</dbReference>
<keyword evidence="8" id="KW-1185">Reference proteome</keyword>
<dbReference type="Gene3D" id="1.10.10.10">
    <property type="entry name" value="Winged helix-like DNA-binding domain superfamily/Winged helix DNA-binding domain"/>
    <property type="match status" value="1"/>
</dbReference>